<evidence type="ECO:0008006" key="4">
    <source>
        <dbReference type="Google" id="ProtNLM"/>
    </source>
</evidence>
<accession>A0A1Y1CIC5</accession>
<evidence type="ECO:0000313" key="2">
    <source>
        <dbReference type="EMBL" id="BAX80040.1"/>
    </source>
</evidence>
<sequence length="93" mass="10617">MNKEDFKNKAKKSIDDIYAKINELEAKQDKVKGDVKAEYEEQLNNLKTKKEELQAKHEALFNASDEKWDEVKSAFSSAADSFKEGFSKIASLL</sequence>
<dbReference type="AlphaFoldDB" id="A0A1Y1CIC5"/>
<dbReference type="KEGG" id="mbas:ALGA_1665"/>
<keyword evidence="1" id="KW-0175">Coiled coil</keyword>
<keyword evidence="3" id="KW-1185">Reference proteome</keyword>
<dbReference type="EMBL" id="AP018042">
    <property type="protein sequence ID" value="BAX80040.1"/>
    <property type="molecule type" value="Genomic_DNA"/>
</dbReference>
<evidence type="ECO:0000256" key="1">
    <source>
        <dbReference type="SAM" id="Coils"/>
    </source>
</evidence>
<gene>
    <name evidence="2" type="ORF">ALGA_1665</name>
</gene>
<dbReference type="OrthoDB" id="827857at2"/>
<organism evidence="2 3">
    <name type="scientific">Labilibaculum antarcticum</name>
    <dbReference type="NCBI Taxonomy" id="1717717"/>
    <lineage>
        <taxon>Bacteria</taxon>
        <taxon>Pseudomonadati</taxon>
        <taxon>Bacteroidota</taxon>
        <taxon>Bacteroidia</taxon>
        <taxon>Marinilabiliales</taxon>
        <taxon>Marinifilaceae</taxon>
        <taxon>Labilibaculum</taxon>
    </lineage>
</organism>
<dbReference type="Proteomes" id="UP000218267">
    <property type="component" value="Chromosome"/>
</dbReference>
<name>A0A1Y1CIC5_9BACT</name>
<protein>
    <recommendedName>
        <fullName evidence="4">Coiled coil domain-containing protein</fullName>
    </recommendedName>
</protein>
<proteinExistence type="predicted"/>
<reference evidence="2 3" key="1">
    <citation type="journal article" date="2018" name="Mar. Genomics">
        <title>Complete genome sequence of Marinifilaceae bacterium strain SPP2, isolated from the Antarctic marine sediment.</title>
        <authorList>
            <person name="Watanabe M."/>
            <person name="Kojima H."/>
            <person name="Fukui M."/>
        </authorList>
    </citation>
    <scope>NUCLEOTIDE SEQUENCE [LARGE SCALE GENOMIC DNA]</scope>
    <source>
        <strain evidence="2 3">SPP2</strain>
    </source>
</reference>
<feature type="coiled-coil region" evidence="1">
    <location>
        <begin position="7"/>
        <end position="63"/>
    </location>
</feature>
<reference evidence="3" key="2">
    <citation type="journal article" date="2020" name="Antonie Van Leeuwenhoek">
        <title>Labilibaculum antarcticum sp. nov., a novel facultative anaerobic, psychrotorelant bacterium isolated from marine sediment of Antarctica.</title>
        <authorList>
            <person name="Watanabe M."/>
            <person name="Kojima H."/>
            <person name="Fukui M."/>
        </authorList>
    </citation>
    <scope>NUCLEOTIDE SEQUENCE [LARGE SCALE GENOMIC DNA]</scope>
    <source>
        <strain evidence="3">SPP2</strain>
    </source>
</reference>
<evidence type="ECO:0000313" key="3">
    <source>
        <dbReference type="Proteomes" id="UP000218267"/>
    </source>
</evidence>
<dbReference type="RefSeq" id="WP_096428915.1">
    <property type="nucleotide sequence ID" value="NZ_AP018042.1"/>
</dbReference>